<evidence type="ECO:0000313" key="3">
    <source>
        <dbReference type="Proteomes" id="UP000634668"/>
    </source>
</evidence>
<feature type="domain" description="RNA polymerase sigma factor 70 region 4 type 2" evidence="1">
    <location>
        <begin position="32"/>
        <end position="74"/>
    </location>
</feature>
<name>A0A918J1L4_9FLAO</name>
<organism evidence="2 3">
    <name type="scientific">Arenibacter certesii</name>
    <dbReference type="NCBI Taxonomy" id="228955"/>
    <lineage>
        <taxon>Bacteria</taxon>
        <taxon>Pseudomonadati</taxon>
        <taxon>Bacteroidota</taxon>
        <taxon>Flavobacteriia</taxon>
        <taxon>Flavobacteriales</taxon>
        <taxon>Flavobacteriaceae</taxon>
        <taxon>Arenibacter</taxon>
    </lineage>
</organism>
<dbReference type="AlphaFoldDB" id="A0A918J1L4"/>
<gene>
    <name evidence="2" type="ORF">GCM10007383_28380</name>
</gene>
<reference evidence="2" key="2">
    <citation type="submission" date="2020-09" db="EMBL/GenBank/DDBJ databases">
        <authorList>
            <person name="Sun Q."/>
            <person name="Kim S."/>
        </authorList>
    </citation>
    <scope>NUCLEOTIDE SEQUENCE</scope>
    <source>
        <strain evidence="2">KCTC 12113</strain>
    </source>
</reference>
<keyword evidence="3" id="KW-1185">Reference proteome</keyword>
<dbReference type="Proteomes" id="UP000634668">
    <property type="component" value="Unassembled WGS sequence"/>
</dbReference>
<protein>
    <recommendedName>
        <fullName evidence="1">RNA polymerase sigma factor 70 region 4 type 2 domain-containing protein</fullName>
    </recommendedName>
</protein>
<proteinExistence type="predicted"/>
<dbReference type="EMBL" id="BMWP01000021">
    <property type="protein sequence ID" value="GGW42041.1"/>
    <property type="molecule type" value="Genomic_DNA"/>
</dbReference>
<dbReference type="InterPro" id="IPR013324">
    <property type="entry name" value="RNA_pol_sigma_r3/r4-like"/>
</dbReference>
<comment type="caution">
    <text evidence="2">The sequence shown here is derived from an EMBL/GenBank/DDBJ whole genome shotgun (WGS) entry which is preliminary data.</text>
</comment>
<evidence type="ECO:0000259" key="1">
    <source>
        <dbReference type="Pfam" id="PF08281"/>
    </source>
</evidence>
<dbReference type="GO" id="GO:0016987">
    <property type="term" value="F:sigma factor activity"/>
    <property type="evidence" value="ECO:0007669"/>
    <property type="project" value="InterPro"/>
</dbReference>
<dbReference type="InterPro" id="IPR036388">
    <property type="entry name" value="WH-like_DNA-bd_sf"/>
</dbReference>
<reference evidence="2" key="1">
    <citation type="journal article" date="2014" name="Int. J. Syst. Evol. Microbiol.">
        <title>Complete genome sequence of Corynebacterium casei LMG S-19264T (=DSM 44701T), isolated from a smear-ripened cheese.</title>
        <authorList>
            <consortium name="US DOE Joint Genome Institute (JGI-PGF)"/>
            <person name="Walter F."/>
            <person name="Albersmeier A."/>
            <person name="Kalinowski J."/>
            <person name="Ruckert C."/>
        </authorList>
    </citation>
    <scope>NUCLEOTIDE SEQUENCE</scope>
    <source>
        <strain evidence="2">KCTC 12113</strain>
    </source>
</reference>
<dbReference type="Pfam" id="PF08281">
    <property type="entry name" value="Sigma70_r4_2"/>
    <property type="match status" value="1"/>
</dbReference>
<sequence length="102" mass="11550">MEKIQIDTLVVFVQEDSGNSMERLISQVKIEIENLPPKCKQSFILSKQEGLTNIEIAEHLNISTKTVEGHITKAFSILRKTLDPKINGVFLLLFGIDLKQKI</sequence>
<dbReference type="GO" id="GO:0003677">
    <property type="term" value="F:DNA binding"/>
    <property type="evidence" value="ECO:0007669"/>
    <property type="project" value="InterPro"/>
</dbReference>
<evidence type="ECO:0000313" key="2">
    <source>
        <dbReference type="EMBL" id="GGW42041.1"/>
    </source>
</evidence>
<dbReference type="InterPro" id="IPR013249">
    <property type="entry name" value="RNA_pol_sigma70_r4_t2"/>
</dbReference>
<dbReference type="Gene3D" id="1.10.10.10">
    <property type="entry name" value="Winged helix-like DNA-binding domain superfamily/Winged helix DNA-binding domain"/>
    <property type="match status" value="1"/>
</dbReference>
<dbReference type="GO" id="GO:0006352">
    <property type="term" value="P:DNA-templated transcription initiation"/>
    <property type="evidence" value="ECO:0007669"/>
    <property type="project" value="InterPro"/>
</dbReference>
<accession>A0A918J1L4</accession>
<dbReference type="SUPFAM" id="SSF88659">
    <property type="entry name" value="Sigma3 and sigma4 domains of RNA polymerase sigma factors"/>
    <property type="match status" value="1"/>
</dbReference>